<keyword evidence="2" id="KW-1185">Reference proteome</keyword>
<name>A0ACB9T9C3_HOLOL</name>
<dbReference type="EMBL" id="CM043018">
    <property type="protein sequence ID" value="KAI4463383.1"/>
    <property type="molecule type" value="Genomic_DNA"/>
</dbReference>
<organism evidence="1 2">
    <name type="scientific">Holotrichia oblita</name>
    <name type="common">Chafer beetle</name>
    <dbReference type="NCBI Taxonomy" id="644536"/>
    <lineage>
        <taxon>Eukaryota</taxon>
        <taxon>Metazoa</taxon>
        <taxon>Ecdysozoa</taxon>
        <taxon>Arthropoda</taxon>
        <taxon>Hexapoda</taxon>
        <taxon>Insecta</taxon>
        <taxon>Pterygota</taxon>
        <taxon>Neoptera</taxon>
        <taxon>Endopterygota</taxon>
        <taxon>Coleoptera</taxon>
        <taxon>Polyphaga</taxon>
        <taxon>Scarabaeiformia</taxon>
        <taxon>Scarabaeidae</taxon>
        <taxon>Melolonthinae</taxon>
        <taxon>Holotrichia</taxon>
    </lineage>
</organism>
<gene>
    <name evidence="1" type="ORF">MML48_4g00013348</name>
</gene>
<dbReference type="Proteomes" id="UP001056778">
    <property type="component" value="Chromosome 4"/>
</dbReference>
<proteinExistence type="predicted"/>
<comment type="caution">
    <text evidence="1">The sequence shown here is derived from an EMBL/GenBank/DDBJ whole genome shotgun (WGS) entry which is preliminary data.</text>
</comment>
<evidence type="ECO:0000313" key="1">
    <source>
        <dbReference type="EMBL" id="KAI4463383.1"/>
    </source>
</evidence>
<evidence type="ECO:0000313" key="2">
    <source>
        <dbReference type="Proteomes" id="UP001056778"/>
    </source>
</evidence>
<protein>
    <submittedName>
        <fullName evidence="1">Winged helix-like dna-binding domain superfamily</fullName>
    </submittedName>
</protein>
<reference evidence="1" key="1">
    <citation type="submission" date="2022-04" db="EMBL/GenBank/DDBJ databases">
        <title>Chromosome-scale genome assembly of Holotrichia oblita Faldermann.</title>
        <authorList>
            <person name="Rongchong L."/>
        </authorList>
    </citation>
    <scope>NUCLEOTIDE SEQUENCE</scope>
    <source>
        <strain evidence="1">81SQS9</strain>
    </source>
</reference>
<sequence length="285" mass="30474">MPKRHLNKETFDLIKLLHQRGQSGAEIAAIFNVSPSAVSRSLTRFQQAGSPRRRPDSGSERKTNQRQDWYIRIQTRINPFRSAVWLPPLELEFRIKPSDTVTAFAICCIAVAQARPGGDYDFSSLALLASGGGGSASGGSGPGADSSPPTNFQLMAVPDDASFTGLNFPDQQIQDLGTMTEGEIPPESVKVTKTITVKIPQPYPVSVPHPVPVPYSVPKPVPVPVTKLVHVPKPYPVEVTKTVPVPIEVPSSHLGGIGGGSGGGFDQHGGYSSQQVQVQQAPQKN</sequence>
<accession>A0ACB9T9C3</accession>